<dbReference type="RefSeq" id="XP_022135436.1">
    <property type="nucleotide sequence ID" value="XM_022279744.1"/>
</dbReference>
<feature type="region of interest" description="Disordered" evidence="7">
    <location>
        <begin position="298"/>
        <end position="342"/>
    </location>
</feature>
<keyword evidence="9" id="KW-1185">Reference proteome</keyword>
<evidence type="ECO:0000256" key="3">
    <source>
        <dbReference type="ARBA" id="ARBA00023015"/>
    </source>
</evidence>
<dbReference type="Pfam" id="PF00847">
    <property type="entry name" value="AP2"/>
    <property type="match status" value="2"/>
</dbReference>
<evidence type="ECO:0000256" key="2">
    <source>
        <dbReference type="ARBA" id="ARBA00022737"/>
    </source>
</evidence>
<dbReference type="SUPFAM" id="SSF54171">
    <property type="entry name" value="DNA-binding domain"/>
    <property type="match status" value="2"/>
</dbReference>
<dbReference type="InterPro" id="IPR036955">
    <property type="entry name" value="AP2/ERF_dom_sf"/>
</dbReference>
<dbReference type="Gene3D" id="3.30.730.10">
    <property type="entry name" value="AP2/ERF domain"/>
    <property type="match status" value="2"/>
</dbReference>
<dbReference type="GO" id="GO:0003677">
    <property type="term" value="F:DNA binding"/>
    <property type="evidence" value="ECO:0007669"/>
    <property type="project" value="UniProtKB-KW"/>
</dbReference>
<protein>
    <submittedName>
        <fullName evidence="10">AP2-like ethylene-responsive transcription factor AIL5</fullName>
    </submittedName>
</protein>
<dbReference type="SMART" id="SM00380">
    <property type="entry name" value="AP2"/>
    <property type="match status" value="2"/>
</dbReference>
<evidence type="ECO:0000313" key="9">
    <source>
        <dbReference type="Proteomes" id="UP000504603"/>
    </source>
</evidence>
<name>A0A6J1C0R1_MOMCH</name>
<feature type="compositionally biased region" description="Low complexity" evidence="7">
    <location>
        <begin position="304"/>
        <end position="322"/>
    </location>
</feature>
<gene>
    <name evidence="10" type="primary">LOC111007391</name>
</gene>
<comment type="subcellular location">
    <subcellularLocation>
        <location evidence="1">Nucleus</location>
    </subcellularLocation>
</comment>
<dbReference type="FunFam" id="3.30.730.10:FF:000002">
    <property type="entry name" value="AP2-like ethylene-responsive transcription factor"/>
    <property type="match status" value="1"/>
</dbReference>
<organism evidence="9 10">
    <name type="scientific">Momordica charantia</name>
    <name type="common">Bitter gourd</name>
    <name type="synonym">Balsam pear</name>
    <dbReference type="NCBI Taxonomy" id="3673"/>
    <lineage>
        <taxon>Eukaryota</taxon>
        <taxon>Viridiplantae</taxon>
        <taxon>Streptophyta</taxon>
        <taxon>Embryophyta</taxon>
        <taxon>Tracheophyta</taxon>
        <taxon>Spermatophyta</taxon>
        <taxon>Magnoliopsida</taxon>
        <taxon>eudicotyledons</taxon>
        <taxon>Gunneridae</taxon>
        <taxon>Pentapetalae</taxon>
        <taxon>rosids</taxon>
        <taxon>fabids</taxon>
        <taxon>Cucurbitales</taxon>
        <taxon>Cucurbitaceae</taxon>
        <taxon>Momordiceae</taxon>
        <taxon>Momordica</taxon>
    </lineage>
</organism>
<dbReference type="CDD" id="cd00018">
    <property type="entry name" value="AP2"/>
    <property type="match status" value="2"/>
</dbReference>
<feature type="region of interest" description="Disordered" evidence="7">
    <location>
        <begin position="370"/>
        <end position="390"/>
    </location>
</feature>
<dbReference type="GO" id="GO:0003700">
    <property type="term" value="F:DNA-binding transcription factor activity"/>
    <property type="evidence" value="ECO:0007669"/>
    <property type="project" value="InterPro"/>
</dbReference>
<dbReference type="AlphaFoldDB" id="A0A6J1C0R1"/>
<evidence type="ECO:0000259" key="8">
    <source>
        <dbReference type="PROSITE" id="PS51032"/>
    </source>
</evidence>
<dbReference type="PRINTS" id="PR00367">
    <property type="entry name" value="ETHRSPELEMNT"/>
</dbReference>
<dbReference type="KEGG" id="mcha:111007391"/>
<sequence length="467" mass="51330">MNNNSTNNDNSCSQNWLPFSSLSHNSNLSLFHHHPTDLEIFTAAPKLEDFLRPSPPFHFSAAAAFSQPCDSDLKTIAASFLRGDPPQQQHVLHHPHAPPPPLPDAPPPPPKKAVDSFGQRTSIYRGVTRHRWTGRYEAHLWDNSCRREGQSRKGRQVYLGGYDKEEKAARAYDLAALKYWGPTTTTNFPVSDYEKELEDMKNMTRQEFVASLRRKSSGFSRGASIYRGVTRHHQHGRWQARIGRVAGNKDLYLGTFSTQEEAAEAYDIAAIKFRGLNAVTNFDISRYDVKSIASSNLPIGGMSGSKSKTASDSAASDSGGSRSTEERDHHSPASSTATLSFAVPIKQDPSDQYWSVLGYSMGSFSTVVSKPDSIPVPSSSPFQQSPNPGPHMMLPAITNISSNENEGGVYGGVYVQQPQPQPQPQQQQYATPIALSSGISFEIGQSMRGLEAHSKASLFQTPIFGME</sequence>
<reference evidence="10" key="1">
    <citation type="submission" date="2025-08" db="UniProtKB">
        <authorList>
            <consortium name="RefSeq"/>
        </authorList>
    </citation>
    <scope>IDENTIFICATION</scope>
    <source>
        <strain evidence="10">OHB3-1</strain>
    </source>
</reference>
<accession>A0A6J1C0R1</accession>
<evidence type="ECO:0000256" key="1">
    <source>
        <dbReference type="ARBA" id="ARBA00004123"/>
    </source>
</evidence>
<dbReference type="OrthoDB" id="207175at2759"/>
<evidence type="ECO:0000256" key="6">
    <source>
        <dbReference type="ARBA" id="ARBA00023242"/>
    </source>
</evidence>
<proteinExistence type="predicted"/>
<feature type="compositionally biased region" description="Pro residues" evidence="7">
    <location>
        <begin position="97"/>
        <end position="111"/>
    </location>
</feature>
<dbReference type="PROSITE" id="PS51032">
    <property type="entry name" value="AP2_ERF"/>
    <property type="match status" value="2"/>
</dbReference>
<dbReference type="Proteomes" id="UP000504603">
    <property type="component" value="Unplaced"/>
</dbReference>
<keyword evidence="5" id="KW-0804">Transcription</keyword>
<keyword evidence="4" id="KW-0238">DNA-binding</keyword>
<feature type="domain" description="AP2/ERF" evidence="8">
    <location>
        <begin position="225"/>
        <end position="283"/>
    </location>
</feature>
<dbReference type="PANTHER" id="PTHR32467">
    <property type="entry name" value="AP2-LIKE ETHYLENE-RESPONSIVE TRANSCRIPTION FACTOR"/>
    <property type="match status" value="1"/>
</dbReference>
<keyword evidence="6" id="KW-0539">Nucleus</keyword>
<evidence type="ECO:0000256" key="5">
    <source>
        <dbReference type="ARBA" id="ARBA00023163"/>
    </source>
</evidence>
<dbReference type="InterPro" id="IPR016177">
    <property type="entry name" value="DNA-bd_dom_sf"/>
</dbReference>
<evidence type="ECO:0000256" key="4">
    <source>
        <dbReference type="ARBA" id="ARBA00023125"/>
    </source>
</evidence>
<evidence type="ECO:0000313" key="10">
    <source>
        <dbReference type="RefSeq" id="XP_022135436.1"/>
    </source>
</evidence>
<dbReference type="GO" id="GO:0005634">
    <property type="term" value="C:nucleus"/>
    <property type="evidence" value="ECO:0007669"/>
    <property type="project" value="UniProtKB-SubCell"/>
</dbReference>
<keyword evidence="2" id="KW-0677">Repeat</keyword>
<dbReference type="PANTHER" id="PTHR32467:SF99">
    <property type="entry name" value="AP2-LIKE ETHYLENE-RESPONSIVE TRANSCRIPTION FACTOR AIL5"/>
    <property type="match status" value="1"/>
</dbReference>
<keyword evidence="3" id="KW-0805">Transcription regulation</keyword>
<dbReference type="FunFam" id="3.30.730.10:FF:000003">
    <property type="entry name" value="AP2-like ethylene-responsive transcription factor ANT"/>
    <property type="match status" value="1"/>
</dbReference>
<feature type="compositionally biased region" description="Low complexity" evidence="7">
    <location>
        <begin position="373"/>
        <end position="386"/>
    </location>
</feature>
<feature type="region of interest" description="Disordered" evidence="7">
    <location>
        <begin position="85"/>
        <end position="116"/>
    </location>
</feature>
<evidence type="ECO:0000256" key="7">
    <source>
        <dbReference type="SAM" id="MobiDB-lite"/>
    </source>
</evidence>
<dbReference type="GeneID" id="111007391"/>
<dbReference type="InterPro" id="IPR001471">
    <property type="entry name" value="AP2/ERF_dom"/>
</dbReference>
<feature type="domain" description="AP2/ERF" evidence="8">
    <location>
        <begin position="123"/>
        <end position="189"/>
    </location>
</feature>